<evidence type="ECO:0000256" key="1">
    <source>
        <dbReference type="ARBA" id="ARBA00023015"/>
    </source>
</evidence>
<dbReference type="Pfam" id="PF00356">
    <property type="entry name" value="LacI"/>
    <property type="match status" value="1"/>
</dbReference>
<keyword evidence="3" id="KW-0804">Transcription</keyword>
<proteinExistence type="predicted"/>
<dbReference type="GO" id="GO:0003700">
    <property type="term" value="F:DNA-binding transcription factor activity"/>
    <property type="evidence" value="ECO:0007669"/>
    <property type="project" value="TreeGrafter"/>
</dbReference>
<dbReference type="PANTHER" id="PTHR30146:SF105">
    <property type="entry name" value="CATABOLITE CONTROL PROTEIN B"/>
    <property type="match status" value="1"/>
</dbReference>
<dbReference type="KEGG" id="pcx:LPB68_02315"/>
<dbReference type="AlphaFoldDB" id="A0A167DR62"/>
<keyword evidence="1" id="KW-0805">Transcription regulation</keyword>
<dbReference type="STRING" id="1763538.LPB68_02315"/>
<dbReference type="Proteomes" id="UP000077134">
    <property type="component" value="Unassembled WGS sequence"/>
</dbReference>
<dbReference type="PANTHER" id="PTHR30146">
    <property type="entry name" value="LACI-RELATED TRANSCRIPTIONAL REPRESSOR"/>
    <property type="match status" value="1"/>
</dbReference>
<dbReference type="InterPro" id="IPR000843">
    <property type="entry name" value="HTH_LacI"/>
</dbReference>
<dbReference type="SUPFAM" id="SSF47413">
    <property type="entry name" value="lambda repressor-like DNA-binding domains"/>
    <property type="match status" value="1"/>
</dbReference>
<dbReference type="Gene3D" id="1.10.260.40">
    <property type="entry name" value="lambda repressor-like DNA-binding domains"/>
    <property type="match status" value="1"/>
</dbReference>
<protein>
    <submittedName>
        <fullName evidence="5">Transcriptional regulator</fullName>
    </submittedName>
</protein>
<name>A0A167DR62_9BACL</name>
<dbReference type="CDD" id="cd01392">
    <property type="entry name" value="HTH_LacI"/>
    <property type="match status" value="1"/>
</dbReference>
<dbReference type="PROSITE" id="PS50932">
    <property type="entry name" value="HTH_LACI_2"/>
    <property type="match status" value="1"/>
</dbReference>
<sequence length="323" mass="36405">MSNLDLIAKMAGFSKATVSRVLNQSPHVSQETRNKILSIMKELDYVPNRNAISLSKGQTMQIGISTEGINNLMLPFLNGFVEIASQYGYQTIIYTSGGDAKKELQPFEDLRRKRVDALVIITSVNDPSLLRSYCKYGPIVSWQRMDQPDISSVAMDQYEGYWLALEHLIEKGYNRIANAFGRPNSINTHNRMRAYADMMGKHHLTVSPKWSFSSVYTIRDGEQVVRDLLEHKDDLPDAILCANDYVAAGALCEARRQQLKVPEDLAIVGFDNTELAHTMGITSIHNPIAAQAQNAFYLLLLQLLDTEVELEILQFSLIQRFTT</sequence>
<dbReference type="InterPro" id="IPR028082">
    <property type="entry name" value="Peripla_BP_I"/>
</dbReference>
<accession>A0A167DR62</accession>
<evidence type="ECO:0000313" key="6">
    <source>
        <dbReference type="Proteomes" id="UP000077134"/>
    </source>
</evidence>
<evidence type="ECO:0000256" key="3">
    <source>
        <dbReference type="ARBA" id="ARBA00023163"/>
    </source>
</evidence>
<organism evidence="5 6">
    <name type="scientific">Paenibacillus crassostreae</name>
    <dbReference type="NCBI Taxonomy" id="1763538"/>
    <lineage>
        <taxon>Bacteria</taxon>
        <taxon>Bacillati</taxon>
        <taxon>Bacillota</taxon>
        <taxon>Bacilli</taxon>
        <taxon>Bacillales</taxon>
        <taxon>Paenibacillaceae</taxon>
        <taxon>Paenibacillus</taxon>
    </lineage>
</organism>
<dbReference type="SUPFAM" id="SSF53822">
    <property type="entry name" value="Periplasmic binding protein-like I"/>
    <property type="match status" value="1"/>
</dbReference>
<dbReference type="Pfam" id="PF13377">
    <property type="entry name" value="Peripla_BP_3"/>
    <property type="match status" value="1"/>
</dbReference>
<dbReference type="Gene3D" id="3.40.50.2300">
    <property type="match status" value="2"/>
</dbReference>
<dbReference type="GO" id="GO:0000976">
    <property type="term" value="F:transcription cis-regulatory region binding"/>
    <property type="evidence" value="ECO:0007669"/>
    <property type="project" value="TreeGrafter"/>
</dbReference>
<comment type="caution">
    <text evidence="5">The sequence shown here is derived from an EMBL/GenBank/DDBJ whole genome shotgun (WGS) entry which is preliminary data.</text>
</comment>
<dbReference type="CDD" id="cd06286">
    <property type="entry name" value="PBP1_CcpB-like"/>
    <property type="match status" value="1"/>
</dbReference>
<keyword evidence="6" id="KW-1185">Reference proteome</keyword>
<dbReference type="SMART" id="SM00354">
    <property type="entry name" value="HTH_LACI"/>
    <property type="match status" value="1"/>
</dbReference>
<feature type="domain" description="HTH lacI-type" evidence="4">
    <location>
        <begin position="7"/>
        <end position="56"/>
    </location>
</feature>
<dbReference type="RefSeq" id="WP_068658232.1">
    <property type="nucleotide sequence ID" value="NZ_CP017770.1"/>
</dbReference>
<evidence type="ECO:0000259" key="4">
    <source>
        <dbReference type="PROSITE" id="PS50932"/>
    </source>
</evidence>
<evidence type="ECO:0000256" key="2">
    <source>
        <dbReference type="ARBA" id="ARBA00023125"/>
    </source>
</evidence>
<reference evidence="5 6" key="1">
    <citation type="submission" date="2016-02" db="EMBL/GenBank/DDBJ databases">
        <title>Paenibacillus sp. LPB0068, isolated from Crassostrea gigas.</title>
        <authorList>
            <person name="Shin S.-K."/>
            <person name="Yi H."/>
        </authorList>
    </citation>
    <scope>NUCLEOTIDE SEQUENCE [LARGE SCALE GENOMIC DNA]</scope>
    <source>
        <strain evidence="5 6">LPB0068</strain>
    </source>
</reference>
<dbReference type="InterPro" id="IPR010982">
    <property type="entry name" value="Lambda_DNA-bd_dom_sf"/>
</dbReference>
<keyword evidence="2" id="KW-0238">DNA-binding</keyword>
<dbReference type="OrthoDB" id="9798934at2"/>
<gene>
    <name evidence="5" type="ORF">PNBC_11645</name>
</gene>
<evidence type="ECO:0000313" key="5">
    <source>
        <dbReference type="EMBL" id="OAB74685.1"/>
    </source>
</evidence>
<dbReference type="EMBL" id="LSFN01000014">
    <property type="protein sequence ID" value="OAB74685.1"/>
    <property type="molecule type" value="Genomic_DNA"/>
</dbReference>
<dbReference type="InterPro" id="IPR046335">
    <property type="entry name" value="LacI/GalR-like_sensor"/>
</dbReference>